<accession>A0ABY7EG00</accession>
<sequence>MVWKIPLDIRDRLVQDVLSQITVYKTRRMHKDFVARYRMFAKPAVLRNMFQFLTEFEYSPENAAESEIDLRLCEYLLQNEDTELMFDLRKNNGRPLTKEFERFWTELDKFLKEKSEVHERRQTDVNYMPFASSVEDLRNQIKDRLPMDCKIPSVSWLKLNFYPSNPYKSTTSNYTGRFKVKFQVLLRAQHENSEYCRNQFSFMKAFACKFRNYSVFQSLDDMAIIPVGEPSHAVSTGVRIHHGGLVSASGQKIAMDHDFHIAGVIPSVANASFYNGLVNVTVKVFEASSPLRHSAENIALVRKHLSKDDVNMEKSILIRYSDGGPGVTYRSVQICSLVEFIALDLDFNVCARTAPSMSYLNPAERTMSVLYLALQNVALKREKMPPEYEIMSKGKTLTGLRNVAQRNSTFKEEYCESTEIPIGILKKKIQEIEMEMQ</sequence>
<keyword evidence="2" id="KW-1185">Reference proteome</keyword>
<proteinExistence type="predicted"/>
<evidence type="ECO:0000313" key="2">
    <source>
        <dbReference type="Proteomes" id="UP001164746"/>
    </source>
</evidence>
<evidence type="ECO:0000313" key="1">
    <source>
        <dbReference type="EMBL" id="WAR07354.1"/>
    </source>
</evidence>
<reference evidence="1" key="1">
    <citation type="submission" date="2022-11" db="EMBL/GenBank/DDBJ databases">
        <title>Centuries of genome instability and evolution in soft-shell clam transmissible cancer (bioRxiv).</title>
        <authorList>
            <person name="Hart S.F.M."/>
            <person name="Yonemitsu M.A."/>
            <person name="Giersch R.M."/>
            <person name="Beal B.F."/>
            <person name="Arriagada G."/>
            <person name="Davis B.W."/>
            <person name="Ostrander E.A."/>
            <person name="Goff S.P."/>
            <person name="Metzger M.J."/>
        </authorList>
    </citation>
    <scope>NUCLEOTIDE SEQUENCE</scope>
    <source>
        <strain evidence="1">MELC-2E11</strain>
        <tissue evidence="1">Siphon/mantle</tissue>
    </source>
</reference>
<dbReference type="Proteomes" id="UP001164746">
    <property type="component" value="Chromosome 6"/>
</dbReference>
<name>A0ABY7EG00_MYAAR</name>
<organism evidence="1 2">
    <name type="scientific">Mya arenaria</name>
    <name type="common">Soft-shell clam</name>
    <dbReference type="NCBI Taxonomy" id="6604"/>
    <lineage>
        <taxon>Eukaryota</taxon>
        <taxon>Metazoa</taxon>
        <taxon>Spiralia</taxon>
        <taxon>Lophotrochozoa</taxon>
        <taxon>Mollusca</taxon>
        <taxon>Bivalvia</taxon>
        <taxon>Autobranchia</taxon>
        <taxon>Heteroconchia</taxon>
        <taxon>Euheterodonta</taxon>
        <taxon>Imparidentia</taxon>
        <taxon>Neoheterodontei</taxon>
        <taxon>Myida</taxon>
        <taxon>Myoidea</taxon>
        <taxon>Myidae</taxon>
        <taxon>Mya</taxon>
    </lineage>
</organism>
<dbReference type="EMBL" id="CP111017">
    <property type="protein sequence ID" value="WAR07354.1"/>
    <property type="molecule type" value="Genomic_DNA"/>
</dbReference>
<protein>
    <submittedName>
        <fullName evidence="1">Uncharacterized protein</fullName>
    </submittedName>
</protein>
<gene>
    <name evidence="1" type="ORF">MAR_017312</name>
</gene>